<dbReference type="RefSeq" id="WP_126307467.1">
    <property type="nucleotide sequence ID" value="NZ_AP018449.1"/>
</dbReference>
<dbReference type="InterPro" id="IPR003607">
    <property type="entry name" value="HD/PDEase_dom"/>
</dbReference>
<dbReference type="PANTHER" id="PTHR43155">
    <property type="entry name" value="CYCLIC DI-GMP PHOSPHODIESTERASE PA4108-RELATED"/>
    <property type="match status" value="1"/>
</dbReference>
<dbReference type="SUPFAM" id="SSF109604">
    <property type="entry name" value="HD-domain/PDEase-like"/>
    <property type="match status" value="2"/>
</dbReference>
<organism evidence="2 3">
    <name type="scientific">Methylomusa anaerophila</name>
    <dbReference type="NCBI Taxonomy" id="1930071"/>
    <lineage>
        <taxon>Bacteria</taxon>
        <taxon>Bacillati</taxon>
        <taxon>Bacillota</taxon>
        <taxon>Negativicutes</taxon>
        <taxon>Selenomonadales</taxon>
        <taxon>Sporomusaceae</taxon>
        <taxon>Methylomusa</taxon>
    </lineage>
</organism>
<dbReference type="EMBL" id="AP018449">
    <property type="protein sequence ID" value="BBB90633.1"/>
    <property type="molecule type" value="Genomic_DNA"/>
</dbReference>
<dbReference type="Pfam" id="PF13487">
    <property type="entry name" value="HD_5"/>
    <property type="match status" value="1"/>
</dbReference>
<evidence type="ECO:0000313" key="2">
    <source>
        <dbReference type="EMBL" id="BBB90633.1"/>
    </source>
</evidence>
<dbReference type="PANTHER" id="PTHR43155:SF1">
    <property type="entry name" value="3'3'-CGAMP-SPECIFIC PHOSPHODIESTERASE 1"/>
    <property type="match status" value="1"/>
</dbReference>
<dbReference type="PROSITE" id="PS51832">
    <property type="entry name" value="HD_GYP"/>
    <property type="match status" value="2"/>
</dbReference>
<dbReference type="Proteomes" id="UP000276437">
    <property type="component" value="Chromosome"/>
</dbReference>
<dbReference type="EC" id="3.1.4.52" evidence="2"/>
<dbReference type="InterPro" id="IPR006674">
    <property type="entry name" value="HD_domain"/>
</dbReference>
<dbReference type="Gene3D" id="1.10.3210.10">
    <property type="entry name" value="Hypothetical protein af1432"/>
    <property type="match status" value="2"/>
</dbReference>
<keyword evidence="2" id="KW-0378">Hydrolase</keyword>
<accession>A0A348AHT5</accession>
<dbReference type="OrthoDB" id="9804747at2"/>
<feature type="domain" description="HD-GYP" evidence="1">
    <location>
        <begin position="212"/>
        <end position="408"/>
    </location>
</feature>
<proteinExistence type="predicted"/>
<dbReference type="CDD" id="cd00077">
    <property type="entry name" value="HDc"/>
    <property type="match status" value="2"/>
</dbReference>
<dbReference type="GO" id="GO:0071111">
    <property type="term" value="F:cyclic-guanylate-specific phosphodiesterase activity"/>
    <property type="evidence" value="ECO:0007669"/>
    <property type="project" value="UniProtKB-EC"/>
</dbReference>
<keyword evidence="3" id="KW-1185">Reference proteome</keyword>
<dbReference type="SMART" id="SM00471">
    <property type="entry name" value="HDc"/>
    <property type="match status" value="2"/>
</dbReference>
<feature type="domain" description="HD-GYP" evidence="1">
    <location>
        <begin position="3"/>
        <end position="193"/>
    </location>
</feature>
<gene>
    <name evidence="2" type="primary">rpfG_6</name>
    <name evidence="2" type="ORF">MAMMFC1_01291</name>
</gene>
<name>A0A348AHT5_9FIRM</name>
<reference evidence="2 3" key="1">
    <citation type="journal article" date="2018" name="Int. J. Syst. Evol. Microbiol.">
        <title>Methylomusa anaerophila gen. nov., sp. nov., an anaerobic methanol-utilizing bacterium isolated from a microbial fuel cell.</title>
        <authorList>
            <person name="Amano N."/>
            <person name="Yamamuro A."/>
            <person name="Miyahara M."/>
            <person name="Kouzuma A."/>
            <person name="Abe T."/>
            <person name="Watanabe K."/>
        </authorList>
    </citation>
    <scope>NUCLEOTIDE SEQUENCE [LARGE SCALE GENOMIC DNA]</scope>
    <source>
        <strain evidence="2 3">MMFC1</strain>
    </source>
</reference>
<evidence type="ECO:0000259" key="1">
    <source>
        <dbReference type="PROSITE" id="PS51832"/>
    </source>
</evidence>
<sequence>MQFNIYPGNLISALSIALELSTDGLSRHHWRTALIASRIAERLGVDERQRQILIYAALLHDIGAVSNWTERRILTQFNPGNEVYRHAEDGYHLLKDSNQFGMLAETIRYHHDRWDGANPSALAGKDIPLTSRIINLADRLEISLNDKRDIFDQRSVILQVIREHSGTFFDPELVRVLHELARQESFWLDLTNPHYYQNFFRQIDAYGRVAFTMDDVVNIAEIFATIIDRTSEFTGVHSRSVARVAAFLAKSRGYSAEEIKMMRIAGLFHDLGKLAIPNAILEKPARLTDQEFSLIKKHPYYTYRILEQIDGFATISDWAAFHHETIDGSGYPFRVSGSSLRLGSRIVSAADVFVALTENRPYRKPLPLIEVEKIMRSMVDNRKLDGSCVADLFSSRSEVLSLIDQIAHVDYTEQE</sequence>
<dbReference type="KEGG" id="mana:MAMMFC1_01291"/>
<protein>
    <submittedName>
        <fullName evidence="2">Cyclic di-GMP phosphodiesterase response regulator RpfG</fullName>
        <ecNumber evidence="2">3.1.4.52</ecNumber>
    </submittedName>
</protein>
<dbReference type="AlphaFoldDB" id="A0A348AHT5"/>
<dbReference type="Pfam" id="PF01966">
    <property type="entry name" value="HD"/>
    <property type="match status" value="1"/>
</dbReference>
<evidence type="ECO:0000313" key="3">
    <source>
        <dbReference type="Proteomes" id="UP000276437"/>
    </source>
</evidence>
<dbReference type="InterPro" id="IPR037522">
    <property type="entry name" value="HD_GYP_dom"/>
</dbReference>